<feature type="domain" description="DUF5615" evidence="1">
    <location>
        <begin position="1"/>
        <end position="97"/>
    </location>
</feature>
<dbReference type="Proteomes" id="UP000317557">
    <property type="component" value="Unassembled WGS sequence"/>
</dbReference>
<evidence type="ECO:0000313" key="2">
    <source>
        <dbReference type="EMBL" id="SMO94060.1"/>
    </source>
</evidence>
<evidence type="ECO:0000313" key="3">
    <source>
        <dbReference type="Proteomes" id="UP000317557"/>
    </source>
</evidence>
<dbReference type="InterPro" id="IPR041049">
    <property type="entry name" value="DUF5615"/>
</dbReference>
<organism evidence="2 3">
    <name type="scientific">Gracilimonas mengyeensis</name>
    <dbReference type="NCBI Taxonomy" id="1302730"/>
    <lineage>
        <taxon>Bacteria</taxon>
        <taxon>Pseudomonadati</taxon>
        <taxon>Balneolota</taxon>
        <taxon>Balneolia</taxon>
        <taxon>Balneolales</taxon>
        <taxon>Balneolaceae</taxon>
        <taxon>Gracilimonas</taxon>
    </lineage>
</organism>
<accession>A0A521FEU2</accession>
<name>A0A521FEU2_9BACT</name>
<sequence length="112" mass="12716">MKFLIDNNVSYKLIEKLESQSIAAVHVKDALSVYAMDQDIWDHALSNDLVILTKDSDFDELSQLYGCPPKVVHLLCGNNSTEFIFQLISHYKDDIIDFVANDHENCLLKLTG</sequence>
<dbReference type="AlphaFoldDB" id="A0A521FEU2"/>
<dbReference type="EMBL" id="FXTP01000017">
    <property type="protein sequence ID" value="SMO94060.1"/>
    <property type="molecule type" value="Genomic_DNA"/>
</dbReference>
<keyword evidence="3" id="KW-1185">Reference proteome</keyword>
<dbReference type="Pfam" id="PF18480">
    <property type="entry name" value="DUF5615"/>
    <property type="match status" value="1"/>
</dbReference>
<reference evidence="2 3" key="1">
    <citation type="submission" date="2017-05" db="EMBL/GenBank/DDBJ databases">
        <authorList>
            <person name="Varghese N."/>
            <person name="Submissions S."/>
        </authorList>
    </citation>
    <scope>NUCLEOTIDE SEQUENCE [LARGE SCALE GENOMIC DNA]</scope>
    <source>
        <strain evidence="2 3">DSM 21985</strain>
    </source>
</reference>
<proteinExistence type="predicted"/>
<gene>
    <name evidence="2" type="ORF">SAMN06265219_11740</name>
</gene>
<protein>
    <submittedName>
        <fullName evidence="2">Predicted nuclease, contains PIN domain, potential toxin-antitoxin system component</fullName>
    </submittedName>
</protein>
<evidence type="ECO:0000259" key="1">
    <source>
        <dbReference type="Pfam" id="PF18480"/>
    </source>
</evidence>